<dbReference type="EMBL" id="MU393679">
    <property type="protein sequence ID" value="KAI4858858.1"/>
    <property type="molecule type" value="Genomic_DNA"/>
</dbReference>
<protein>
    <submittedName>
        <fullName evidence="1">Major facilitator superfamily domain-containing protein</fullName>
    </submittedName>
</protein>
<comment type="caution">
    <text evidence="1">The sequence shown here is derived from an EMBL/GenBank/DDBJ whole genome shotgun (WGS) entry which is preliminary data.</text>
</comment>
<keyword evidence="2" id="KW-1185">Reference proteome</keyword>
<sequence length="558" mass="60129">MAGQIQEGLPLPGGESTDEKVSGTVVEALTPIPKPAPKPARFWLVFVSLCLSAFTANLNATILSTAMPLIVRDIDAGTSYIWINAAYSIAAAAIQPTFGQLANIYGRRWPMLVSLALFTVGSGISGGATGFSMLVAGRTVQGLGGGGIMVLMEVIVSDLLPLRERAQYLGIVLSTGSLAVLIGPIVGGAFSTRATWRWCFYISVPIGGIGFILAAIFLRLKMPVHAHWKAAVARIDLVGNTIFIAATCSMLVGLVMGGQLYPWSSFHVIVPIVLGGVGWLVFAGYEISPLCKEPTMPPRIFSNRTAVTGFAINFISSMLLEWTVYYLPYYFQTLRGSTQLFSSVQVLPFNVFLVPSAIINGVIMTKTGQYKPLHWAGFGFFALASGLFSSMDATTSTVKWVFWQFFGAYGLGCLIMSILPGIQSSLPEADVAASTAVHAFLRSFGFVWGFTIPSLVFNNQITHNLNVVQDPGVRTAVAAGDAYSQANGPLLASLTGESRDQTLRLYTISLQSVWYTALGFSLLGFLLVFLEKRIKLRENLETEYGLEEEANKDGSEQA</sequence>
<organism evidence="1 2">
    <name type="scientific">Hypoxylon rubiginosum</name>
    <dbReference type="NCBI Taxonomy" id="110542"/>
    <lineage>
        <taxon>Eukaryota</taxon>
        <taxon>Fungi</taxon>
        <taxon>Dikarya</taxon>
        <taxon>Ascomycota</taxon>
        <taxon>Pezizomycotina</taxon>
        <taxon>Sordariomycetes</taxon>
        <taxon>Xylariomycetidae</taxon>
        <taxon>Xylariales</taxon>
        <taxon>Hypoxylaceae</taxon>
        <taxon>Hypoxylon</taxon>
    </lineage>
</organism>
<accession>A0ACB9YI96</accession>
<evidence type="ECO:0000313" key="2">
    <source>
        <dbReference type="Proteomes" id="UP001497700"/>
    </source>
</evidence>
<dbReference type="Proteomes" id="UP001497700">
    <property type="component" value="Unassembled WGS sequence"/>
</dbReference>
<name>A0ACB9YI96_9PEZI</name>
<reference evidence="1 2" key="1">
    <citation type="journal article" date="2022" name="New Phytol.">
        <title>Ecological generalism drives hyperdiversity of secondary metabolite gene clusters in xylarialean endophytes.</title>
        <authorList>
            <person name="Franco M.E.E."/>
            <person name="Wisecaver J.H."/>
            <person name="Arnold A.E."/>
            <person name="Ju Y.M."/>
            <person name="Slot J.C."/>
            <person name="Ahrendt S."/>
            <person name="Moore L.P."/>
            <person name="Eastman K.E."/>
            <person name="Scott K."/>
            <person name="Konkel Z."/>
            <person name="Mondo S.J."/>
            <person name="Kuo A."/>
            <person name="Hayes R.D."/>
            <person name="Haridas S."/>
            <person name="Andreopoulos B."/>
            <person name="Riley R."/>
            <person name="LaButti K."/>
            <person name="Pangilinan J."/>
            <person name="Lipzen A."/>
            <person name="Amirebrahimi M."/>
            <person name="Yan J."/>
            <person name="Adam C."/>
            <person name="Keymanesh K."/>
            <person name="Ng V."/>
            <person name="Louie K."/>
            <person name="Northen T."/>
            <person name="Drula E."/>
            <person name="Henrissat B."/>
            <person name="Hsieh H.M."/>
            <person name="Youens-Clark K."/>
            <person name="Lutzoni F."/>
            <person name="Miadlikowska J."/>
            <person name="Eastwood D.C."/>
            <person name="Hamelin R.C."/>
            <person name="Grigoriev I.V."/>
            <person name="U'Ren J.M."/>
        </authorList>
    </citation>
    <scope>NUCLEOTIDE SEQUENCE [LARGE SCALE GENOMIC DNA]</scope>
    <source>
        <strain evidence="1 2">CBS 119005</strain>
    </source>
</reference>
<gene>
    <name evidence="1" type="ORF">F4820DRAFT_462935</name>
</gene>
<evidence type="ECO:0000313" key="1">
    <source>
        <dbReference type="EMBL" id="KAI4858858.1"/>
    </source>
</evidence>
<proteinExistence type="predicted"/>